<dbReference type="EMBL" id="LILD01000001">
    <property type="protein sequence ID" value="KOO37938.1"/>
    <property type="molecule type" value="Genomic_DNA"/>
</dbReference>
<accession>A0A4Y7WJI0</accession>
<comment type="caution">
    <text evidence="7">The sequence shown here is derived from an EMBL/GenBank/DDBJ whole genome shotgun (WGS) entry which is preliminary data.</text>
</comment>
<keyword evidence="4 6" id="KW-1133">Transmembrane helix</keyword>
<dbReference type="InterPro" id="IPR017039">
    <property type="entry name" value="Virul_fac_BrkB"/>
</dbReference>
<protein>
    <submittedName>
        <fullName evidence="7">Ribonuclease</fullName>
    </submittedName>
</protein>
<dbReference type="AlphaFoldDB" id="A0A0M0KHQ8"/>
<dbReference type="OMA" id="KQPKFRW"/>
<feature type="transmembrane region" description="Helical" evidence="6">
    <location>
        <begin position="237"/>
        <end position="257"/>
    </location>
</feature>
<evidence type="ECO:0000256" key="1">
    <source>
        <dbReference type="ARBA" id="ARBA00004651"/>
    </source>
</evidence>
<evidence type="ECO:0000256" key="3">
    <source>
        <dbReference type="ARBA" id="ARBA00022692"/>
    </source>
</evidence>
<keyword evidence="5 6" id="KW-0472">Membrane</keyword>
<keyword evidence="3 6" id="KW-0812">Transmembrane</keyword>
<evidence type="ECO:0000256" key="4">
    <source>
        <dbReference type="ARBA" id="ARBA00022989"/>
    </source>
</evidence>
<organism evidence="7">
    <name type="scientific">Halalkalibacterium halodurans</name>
    <name type="common">Bacillus halodurans</name>
    <dbReference type="NCBI Taxonomy" id="86665"/>
    <lineage>
        <taxon>Bacteria</taxon>
        <taxon>Bacillati</taxon>
        <taxon>Bacillota</taxon>
        <taxon>Bacilli</taxon>
        <taxon>Bacillales</taxon>
        <taxon>Bacillaceae</taxon>
        <taxon>Halalkalibacterium (ex Joshi et al. 2022)</taxon>
    </lineage>
</organism>
<dbReference type="NCBIfam" id="TIGR00765">
    <property type="entry name" value="yihY_not_rbn"/>
    <property type="match status" value="1"/>
</dbReference>
<dbReference type="PANTHER" id="PTHR30213:SF0">
    <property type="entry name" value="UPF0761 MEMBRANE PROTEIN YIHY"/>
    <property type="match status" value="1"/>
</dbReference>
<proteinExistence type="predicted"/>
<dbReference type="GO" id="GO:0005886">
    <property type="term" value="C:plasma membrane"/>
    <property type="evidence" value="ECO:0007669"/>
    <property type="project" value="UniProtKB-SubCell"/>
</dbReference>
<feature type="transmembrane region" description="Helical" evidence="6">
    <location>
        <begin position="129"/>
        <end position="153"/>
    </location>
</feature>
<reference evidence="7" key="1">
    <citation type="submission" date="2015-08" db="EMBL/GenBank/DDBJ databases">
        <title>Complete DNA Sequence of Pseudomonas syringae pv. actinidiae, the Causal Agent of Kiwifruit Canker Disease.</title>
        <authorList>
            <person name="Rikkerink E.H.A."/>
            <person name="Fineran P.C."/>
        </authorList>
    </citation>
    <scope>NUCLEOTIDE SEQUENCE</scope>
    <source>
        <strain evidence="7">DSM 13666</strain>
    </source>
</reference>
<accession>A0A0M0KHQ8</accession>
<dbReference type="Pfam" id="PF03631">
    <property type="entry name" value="Virul_fac_BrkB"/>
    <property type="match status" value="1"/>
</dbReference>
<dbReference type="PANTHER" id="PTHR30213">
    <property type="entry name" value="INNER MEMBRANE PROTEIN YHJD"/>
    <property type="match status" value="1"/>
</dbReference>
<dbReference type="RefSeq" id="WP_010899496.1">
    <property type="nucleotide sequence ID" value="NZ_CP040441.1"/>
</dbReference>
<feature type="transmembrane region" description="Helical" evidence="6">
    <location>
        <begin position="204"/>
        <end position="225"/>
    </location>
</feature>
<evidence type="ECO:0000256" key="2">
    <source>
        <dbReference type="ARBA" id="ARBA00022475"/>
    </source>
</evidence>
<evidence type="ECO:0000256" key="6">
    <source>
        <dbReference type="SAM" id="Phobius"/>
    </source>
</evidence>
<comment type="subcellular location">
    <subcellularLocation>
        <location evidence="1">Cell membrane</location>
        <topology evidence="1">Multi-pass membrane protein</topology>
    </subcellularLocation>
</comment>
<dbReference type="PATRIC" id="fig|136160.3.peg.842"/>
<evidence type="ECO:0000256" key="5">
    <source>
        <dbReference type="ARBA" id="ARBA00023136"/>
    </source>
</evidence>
<dbReference type="GeneID" id="87598875"/>
<feature type="transmembrane region" description="Helical" evidence="6">
    <location>
        <begin position="173"/>
        <end position="192"/>
    </location>
</feature>
<sequence length="272" mass="30430">MGKNTFFYQFFKQLKTDPIPDWSATLAYYFMLSIFPLIIFILALIPYFSIDQQYLYQIIVDYLPEDLADVFTSVILDVVSRPQGGLVSFGALAAIWTASNGMNALIRAVNRCYAVEETRSLYNLRFLSIMLTIGMMLVFVTTLLLPVFGHLIIQLLDWLFIVPEGTASVLNALRWIVGICLMTIILIVIYLLAPNTSLKLKDVVTGAVVATIGWQLISYGFSAYVSNFGNFSATYGSLGGVIVLMLWFFLSSLMLIIGGEVNAATYRLKQQQ</sequence>
<gene>
    <name evidence="7" type="ORF">AMD02_03025</name>
</gene>
<feature type="transmembrane region" description="Helical" evidence="6">
    <location>
        <begin position="26"/>
        <end position="48"/>
    </location>
</feature>
<name>A0A0M0KHQ8_ALKHA</name>
<keyword evidence="2" id="KW-1003">Cell membrane</keyword>
<dbReference type="PIRSF" id="PIRSF035875">
    <property type="entry name" value="RNase_BN"/>
    <property type="match status" value="1"/>
</dbReference>
<evidence type="ECO:0000313" key="7">
    <source>
        <dbReference type="EMBL" id="KOO37938.1"/>
    </source>
</evidence>